<evidence type="ECO:0000256" key="2">
    <source>
        <dbReference type="ARBA" id="ARBA00022553"/>
    </source>
</evidence>
<accession>A0A4Y2GDI5</accession>
<dbReference type="GO" id="GO:0009982">
    <property type="term" value="F:pseudouridine synthase activity"/>
    <property type="evidence" value="ECO:0007669"/>
    <property type="project" value="InterPro"/>
</dbReference>
<comment type="caution">
    <text evidence="10">The sequence shown here is derived from an EMBL/GenBank/DDBJ whole genome shotgun (WGS) entry which is preliminary data.</text>
</comment>
<organism evidence="10 11">
    <name type="scientific">Araneus ventricosus</name>
    <name type="common">Orbweaver spider</name>
    <name type="synonym">Epeira ventricosa</name>
    <dbReference type="NCBI Taxonomy" id="182803"/>
    <lineage>
        <taxon>Eukaryota</taxon>
        <taxon>Metazoa</taxon>
        <taxon>Ecdysozoa</taxon>
        <taxon>Arthropoda</taxon>
        <taxon>Chelicerata</taxon>
        <taxon>Arachnida</taxon>
        <taxon>Araneae</taxon>
        <taxon>Araneomorphae</taxon>
        <taxon>Entelegynae</taxon>
        <taxon>Araneoidea</taxon>
        <taxon>Araneidae</taxon>
        <taxon>Araneus</taxon>
    </lineage>
</organism>
<name>A0A4Y2GDI5_ARAVE</name>
<proteinExistence type="inferred from homology"/>
<keyword evidence="11" id="KW-1185">Reference proteome</keyword>
<dbReference type="Proteomes" id="UP000499080">
    <property type="component" value="Unassembled WGS sequence"/>
</dbReference>
<evidence type="ECO:0000256" key="5">
    <source>
        <dbReference type="ARBA" id="ARBA00057241"/>
    </source>
</evidence>
<dbReference type="AlphaFoldDB" id="A0A4Y2GDI5"/>
<evidence type="ECO:0000313" key="10">
    <source>
        <dbReference type="EMBL" id="GBM50054.1"/>
    </source>
</evidence>
<dbReference type="OrthoDB" id="424794at2759"/>
<evidence type="ECO:0000259" key="9">
    <source>
        <dbReference type="SMART" id="SM00363"/>
    </source>
</evidence>
<dbReference type="InterPro" id="IPR006225">
    <property type="entry name" value="PsdUridine_synth_RluC/D"/>
</dbReference>
<evidence type="ECO:0000313" key="11">
    <source>
        <dbReference type="Proteomes" id="UP000499080"/>
    </source>
</evidence>
<reference evidence="10 11" key="1">
    <citation type="journal article" date="2019" name="Sci. Rep.">
        <title>Orb-weaving spider Araneus ventricosus genome elucidates the spidroin gene catalogue.</title>
        <authorList>
            <person name="Kono N."/>
            <person name="Nakamura H."/>
            <person name="Ohtoshi R."/>
            <person name="Moran D.A.P."/>
            <person name="Shinohara A."/>
            <person name="Yoshida Y."/>
            <person name="Fujiwara M."/>
            <person name="Mori M."/>
            <person name="Tomita M."/>
            <person name="Arakawa K."/>
        </authorList>
    </citation>
    <scope>NUCLEOTIDE SEQUENCE [LARGE SCALE GENOMIC DNA]</scope>
</reference>
<dbReference type="InterPro" id="IPR002942">
    <property type="entry name" value="S4_RNA-bd"/>
</dbReference>
<dbReference type="PANTHER" id="PTHR21600">
    <property type="entry name" value="MITOCHONDRIAL RNA PSEUDOURIDINE SYNTHASE"/>
    <property type="match status" value="1"/>
</dbReference>
<keyword evidence="3" id="KW-0507">mRNA processing</keyword>
<keyword evidence="2" id="KW-0597">Phosphoprotein</keyword>
<dbReference type="InterPro" id="IPR006224">
    <property type="entry name" value="PsdUridine_synth_RluA-like_CS"/>
</dbReference>
<dbReference type="GO" id="GO:0003723">
    <property type="term" value="F:RNA binding"/>
    <property type="evidence" value="ECO:0007669"/>
    <property type="project" value="UniProtKB-KW"/>
</dbReference>
<comment type="function">
    <text evidence="8">Responsible for synthesis of pseudouridine from uracil.</text>
</comment>
<feature type="domain" description="RNA-binding S4" evidence="9">
    <location>
        <begin position="86"/>
        <end position="148"/>
    </location>
</feature>
<dbReference type="FunFam" id="3.30.2350.10:FF:000010">
    <property type="entry name" value="RNA pseudouridine synthase domain-containing 2"/>
    <property type="match status" value="1"/>
</dbReference>
<sequence length="461" mass="53529">MSSEGKSDKSTDDQPAETLMKKVLLKRKGDFTDRNPKRIRSKEIRRGLDDSTLKETEYYFENYLRKVYPYYFTYTTFCKGRWVGRQLIDVFCEEFRAHSKEEYEKNITVGNIKVNGKPVTGDYIFKENDRVTNKVHRHEIAVVAAPINIIHSDEEFVVVDKPPSIPIHPCGRYRHNCLLFILAKDYGLNELYSVHRLDRLTSGLLVFTKTIKKSQEINEQIRERKVKKEYVCRVVGNFPDGVIHCKEPLEVISPKMGICIVSPNGKDCETIFEKLSFNGTSSIVQCKPLTGRMHQIRVHLQYLGHPIINDPIYNHEHAFGPLKGKNGEMGKSRDQLLEDLLKTHNLQKWLIDDNAPILQNDDTDANNSINDQENKMSLNALEYYIKSNGYEKLVEKYVKKPENFIIEDSCDLCHQKYMDPQPKDLIMFLHALKYQGDGWEFESPLPSWAKDDWKENVTEAV</sequence>
<gene>
    <name evidence="10" type="primary">Rpusd2_0</name>
    <name evidence="10" type="ORF">AVEN_90789_1</name>
</gene>
<protein>
    <recommendedName>
        <fullName evidence="8">Pseudouridine synthase</fullName>
        <ecNumber evidence="8">5.4.99.-</ecNumber>
    </recommendedName>
</protein>
<feature type="active site" evidence="6">
    <location>
        <position position="198"/>
    </location>
</feature>
<dbReference type="GO" id="GO:0000455">
    <property type="term" value="P:enzyme-directed rRNA pseudouridine synthesis"/>
    <property type="evidence" value="ECO:0007669"/>
    <property type="project" value="TreeGrafter"/>
</dbReference>
<keyword evidence="7" id="KW-0694">RNA-binding</keyword>
<dbReference type="PROSITE" id="PS01129">
    <property type="entry name" value="PSI_RLU"/>
    <property type="match status" value="1"/>
</dbReference>
<evidence type="ECO:0000256" key="6">
    <source>
        <dbReference type="PIRSR" id="PIRSR606225-1"/>
    </source>
</evidence>
<evidence type="ECO:0000256" key="7">
    <source>
        <dbReference type="PROSITE-ProRule" id="PRU00182"/>
    </source>
</evidence>
<evidence type="ECO:0000256" key="8">
    <source>
        <dbReference type="RuleBase" id="RU362028"/>
    </source>
</evidence>
<dbReference type="InterPro" id="IPR020103">
    <property type="entry name" value="PsdUridine_synth_cat_dom_sf"/>
</dbReference>
<evidence type="ECO:0000256" key="3">
    <source>
        <dbReference type="ARBA" id="ARBA00022664"/>
    </source>
</evidence>
<comment type="catalytic activity">
    <reaction evidence="8">
        <text>a uridine in RNA = a pseudouridine in RNA</text>
        <dbReference type="Rhea" id="RHEA:48348"/>
        <dbReference type="Rhea" id="RHEA-COMP:12068"/>
        <dbReference type="Rhea" id="RHEA-COMP:12069"/>
        <dbReference type="ChEBI" id="CHEBI:65314"/>
        <dbReference type="ChEBI" id="CHEBI:65315"/>
    </reaction>
</comment>
<dbReference type="Gene3D" id="3.30.2350.10">
    <property type="entry name" value="Pseudouridine synthase"/>
    <property type="match status" value="1"/>
</dbReference>
<dbReference type="PROSITE" id="PS50889">
    <property type="entry name" value="S4"/>
    <property type="match status" value="1"/>
</dbReference>
<dbReference type="CDD" id="cd02557">
    <property type="entry name" value="PseudoU_synth_ScRIB2"/>
    <property type="match status" value="1"/>
</dbReference>
<dbReference type="InterPro" id="IPR006145">
    <property type="entry name" value="PsdUridine_synth_RsuA/RluA"/>
</dbReference>
<dbReference type="SMART" id="SM00363">
    <property type="entry name" value="S4"/>
    <property type="match status" value="1"/>
</dbReference>
<dbReference type="NCBIfam" id="TIGR00005">
    <property type="entry name" value="rluA_subfam"/>
    <property type="match status" value="1"/>
</dbReference>
<dbReference type="InterPro" id="IPR050188">
    <property type="entry name" value="RluA_PseudoU_synthase"/>
</dbReference>
<dbReference type="GO" id="GO:0006397">
    <property type="term" value="P:mRNA processing"/>
    <property type="evidence" value="ECO:0007669"/>
    <property type="project" value="UniProtKB-KW"/>
</dbReference>
<keyword evidence="4 8" id="KW-0413">Isomerase</keyword>
<dbReference type="EMBL" id="BGPR01001283">
    <property type="protein sequence ID" value="GBM50054.1"/>
    <property type="molecule type" value="Genomic_DNA"/>
</dbReference>
<dbReference type="SUPFAM" id="SSF55120">
    <property type="entry name" value="Pseudouridine synthase"/>
    <property type="match status" value="1"/>
</dbReference>
<comment type="similarity">
    <text evidence="1 8">Belongs to the pseudouridine synthase RluA family.</text>
</comment>
<dbReference type="EC" id="5.4.99.-" evidence="8"/>
<comment type="function">
    <text evidence="5">Pseudouridine synthase that catalyzes pseudouridylation of mRNAs.</text>
</comment>
<evidence type="ECO:0000256" key="1">
    <source>
        <dbReference type="ARBA" id="ARBA00010876"/>
    </source>
</evidence>
<dbReference type="Pfam" id="PF00849">
    <property type="entry name" value="PseudoU_synth_2"/>
    <property type="match status" value="1"/>
</dbReference>
<evidence type="ECO:0000256" key="4">
    <source>
        <dbReference type="ARBA" id="ARBA00023235"/>
    </source>
</evidence>
<dbReference type="PANTHER" id="PTHR21600:SF40">
    <property type="entry name" value="PSEUDOURIDYLATE SYNTHASE RPUSD2"/>
    <property type="match status" value="1"/>
</dbReference>